<accession>A0ABV6U1S0</accession>
<proteinExistence type="predicted"/>
<evidence type="ECO:0000313" key="3">
    <source>
        <dbReference type="Proteomes" id="UP001589870"/>
    </source>
</evidence>
<protein>
    <submittedName>
        <fullName evidence="2">Uncharacterized protein</fullName>
    </submittedName>
</protein>
<dbReference type="RefSeq" id="WP_394300612.1">
    <property type="nucleotide sequence ID" value="NZ_JBHMQT010000013.1"/>
</dbReference>
<dbReference type="InterPro" id="IPR036390">
    <property type="entry name" value="WH_DNA-bd_sf"/>
</dbReference>
<keyword evidence="3" id="KW-1185">Reference proteome</keyword>
<name>A0ABV6U1S0_9ACTN</name>
<feature type="region of interest" description="Disordered" evidence="1">
    <location>
        <begin position="605"/>
        <end position="630"/>
    </location>
</feature>
<organism evidence="2 3">
    <name type="scientific">Sphaerimonospora cavernae</name>
    <dbReference type="NCBI Taxonomy" id="1740611"/>
    <lineage>
        <taxon>Bacteria</taxon>
        <taxon>Bacillati</taxon>
        <taxon>Actinomycetota</taxon>
        <taxon>Actinomycetes</taxon>
        <taxon>Streptosporangiales</taxon>
        <taxon>Streptosporangiaceae</taxon>
        <taxon>Sphaerimonospora</taxon>
    </lineage>
</organism>
<evidence type="ECO:0000313" key="2">
    <source>
        <dbReference type="EMBL" id="MFC0862400.1"/>
    </source>
</evidence>
<reference evidence="2 3" key="1">
    <citation type="submission" date="2024-09" db="EMBL/GenBank/DDBJ databases">
        <authorList>
            <person name="Sun Q."/>
            <person name="Mori K."/>
        </authorList>
    </citation>
    <scope>NUCLEOTIDE SEQUENCE [LARGE SCALE GENOMIC DNA]</scope>
    <source>
        <strain evidence="2 3">TBRC 1851</strain>
    </source>
</reference>
<dbReference type="EMBL" id="JBHMQT010000013">
    <property type="protein sequence ID" value="MFC0862400.1"/>
    <property type="molecule type" value="Genomic_DNA"/>
</dbReference>
<feature type="region of interest" description="Disordered" evidence="1">
    <location>
        <begin position="106"/>
        <end position="129"/>
    </location>
</feature>
<dbReference type="SUPFAM" id="SSF46785">
    <property type="entry name" value="Winged helix' DNA-binding domain"/>
    <property type="match status" value="1"/>
</dbReference>
<feature type="compositionally biased region" description="Basic and acidic residues" evidence="1">
    <location>
        <begin position="606"/>
        <end position="617"/>
    </location>
</feature>
<evidence type="ECO:0000256" key="1">
    <source>
        <dbReference type="SAM" id="MobiDB-lite"/>
    </source>
</evidence>
<dbReference type="Proteomes" id="UP001589870">
    <property type="component" value="Unassembled WGS sequence"/>
</dbReference>
<sequence>MRLGDVPPAAPYAWYLANTRREFQFVVFDLDAARGDVARDLVALVELLDVADVRHLVCRSGPGGGMHVWVPVGPTPAVVVRSLARAAARRLPSLDIAPLMNPRTGCVRPPGAPHRAGSWSTPLRQGRPLSPEETTAVLARPNAAEALERLAVVLDVDPVEAEQIEAEAVRTIEQTPHGPRLAGTRRPCDVADLLAQTPPPGRGHAHLARILVRLALARWSPLDVAALLDRDQKAPGLVHLRRQGSGTSAGRPRGTAERAALIRRQWSRAVDYAATLRRDLSDGQRPGEETDEWTERVAAVVELATAVRQAIEAVPKRWSTQAGPSDRRALEYVLELALDAVSDEIEIDCRRLALATGMGRSTAARALTRLCLDQWLSLSASGDGQRAHRYRILPPRLTDRTVDRDAEASVTNVTGEQGGTQAIPRPGGALPLPGRTREALRTQLRQRRESVAHDVFAHPNRARSDQGLGRHAANTYAALVGADSPDGIYKVRELAELTGYSVQTTQRHLETLAAQELVQERVRPRPGWRAAPGQLDLAARRIGALGRSERRRHVYAIERELYGWWLAEQEWMRARGKRRRARAQAAGQGRLILPGLPRYAHRARYPRADDGRADHAAARSRLTHAGRTAA</sequence>
<gene>
    <name evidence="2" type="ORF">ACFHYQ_08830</name>
</gene>
<comment type="caution">
    <text evidence="2">The sequence shown here is derived from an EMBL/GenBank/DDBJ whole genome shotgun (WGS) entry which is preliminary data.</text>
</comment>